<feature type="region of interest" description="Disordered" evidence="9">
    <location>
        <begin position="321"/>
        <end position="380"/>
    </location>
</feature>
<reference evidence="12 13" key="1">
    <citation type="submission" date="2016-07" db="EMBL/GenBank/DDBJ databases">
        <title>Pervasive Adenine N6-methylation of Active Genes in Fungi.</title>
        <authorList>
            <consortium name="DOE Joint Genome Institute"/>
            <person name="Mondo S.J."/>
            <person name="Dannebaum R.O."/>
            <person name="Kuo R.C."/>
            <person name="Labutti K."/>
            <person name="Haridas S."/>
            <person name="Kuo A."/>
            <person name="Salamov A."/>
            <person name="Ahrendt S.R."/>
            <person name="Lipzen A."/>
            <person name="Sullivan W."/>
            <person name="Andreopoulos W.B."/>
            <person name="Clum A."/>
            <person name="Lindquist E."/>
            <person name="Daum C."/>
            <person name="Ramamoorthy G.K."/>
            <person name="Gryganskyi A."/>
            <person name="Culley D."/>
            <person name="Magnuson J.K."/>
            <person name="James T.Y."/>
            <person name="O'Malley M.A."/>
            <person name="Stajich J.E."/>
            <person name="Spatafora J.W."/>
            <person name="Visel A."/>
            <person name="Grigoriev I.V."/>
        </authorList>
    </citation>
    <scope>NUCLEOTIDE SEQUENCE [LARGE SCALE GENOMIC DNA]</scope>
    <source>
        <strain evidence="12 13">PL171</strain>
    </source>
</reference>
<dbReference type="EMBL" id="MCFL01000041">
    <property type="protein sequence ID" value="ORZ32826.1"/>
    <property type="molecule type" value="Genomic_DNA"/>
</dbReference>
<organism evidence="12 13">
    <name type="scientific">Catenaria anguillulae PL171</name>
    <dbReference type="NCBI Taxonomy" id="765915"/>
    <lineage>
        <taxon>Eukaryota</taxon>
        <taxon>Fungi</taxon>
        <taxon>Fungi incertae sedis</taxon>
        <taxon>Blastocladiomycota</taxon>
        <taxon>Blastocladiomycetes</taxon>
        <taxon>Blastocladiales</taxon>
        <taxon>Catenariaceae</taxon>
        <taxon>Catenaria</taxon>
    </lineage>
</organism>
<evidence type="ECO:0000256" key="1">
    <source>
        <dbReference type="ARBA" id="ARBA00005762"/>
    </source>
</evidence>
<feature type="compositionally biased region" description="Gly residues" evidence="9">
    <location>
        <begin position="356"/>
        <end position="371"/>
    </location>
</feature>
<dbReference type="Pfam" id="PF26253">
    <property type="entry name" value="RdRP_head"/>
    <property type="match status" value="1"/>
</dbReference>
<dbReference type="InterPro" id="IPR058752">
    <property type="entry name" value="RDRP_C_head"/>
</dbReference>
<feature type="domain" description="RDRP C-terminal head" evidence="11">
    <location>
        <begin position="1471"/>
        <end position="1633"/>
    </location>
</feature>
<evidence type="ECO:0000256" key="9">
    <source>
        <dbReference type="SAM" id="MobiDB-lite"/>
    </source>
</evidence>
<feature type="compositionally biased region" description="Polar residues" evidence="9">
    <location>
        <begin position="123"/>
        <end position="156"/>
    </location>
</feature>
<name>A0A1Y2HE32_9FUNG</name>
<evidence type="ECO:0000259" key="10">
    <source>
        <dbReference type="Pfam" id="PF05183"/>
    </source>
</evidence>
<evidence type="ECO:0000256" key="2">
    <source>
        <dbReference type="ARBA" id="ARBA00012494"/>
    </source>
</evidence>
<feature type="compositionally biased region" description="Acidic residues" evidence="9">
    <location>
        <begin position="677"/>
        <end position="686"/>
    </location>
</feature>
<dbReference type="GO" id="GO:0030422">
    <property type="term" value="P:siRNA processing"/>
    <property type="evidence" value="ECO:0007669"/>
    <property type="project" value="TreeGrafter"/>
</dbReference>
<comment type="similarity">
    <text evidence="1">Belongs to the RdRP family.</text>
</comment>
<keyword evidence="6" id="KW-0694">RNA-binding</keyword>
<accession>A0A1Y2HE32</accession>
<dbReference type="InterPro" id="IPR057596">
    <property type="entry name" value="RDRP_core"/>
</dbReference>
<protein>
    <recommendedName>
        <fullName evidence="2">RNA-directed RNA polymerase</fullName>
        <ecNumber evidence="2">2.7.7.48</ecNumber>
    </recommendedName>
</protein>
<gene>
    <name evidence="12" type="ORF">BCR44DRAFT_1462880</name>
</gene>
<feature type="compositionally biased region" description="Polar residues" evidence="9">
    <location>
        <begin position="53"/>
        <end position="64"/>
    </location>
</feature>
<dbReference type="Pfam" id="PF05183">
    <property type="entry name" value="RdRP"/>
    <property type="match status" value="1"/>
</dbReference>
<keyword evidence="3" id="KW-0696">RNA-directed RNA polymerase</keyword>
<dbReference type="EC" id="2.7.7.48" evidence="2"/>
<keyword evidence="13" id="KW-1185">Reference proteome</keyword>
<keyword evidence="7" id="KW-0943">RNA-mediated gene silencing</keyword>
<proteinExistence type="inferred from homology"/>
<keyword evidence="4" id="KW-0808">Transferase</keyword>
<dbReference type="PANTHER" id="PTHR23079">
    <property type="entry name" value="RNA-DEPENDENT RNA POLYMERASE"/>
    <property type="match status" value="1"/>
</dbReference>
<evidence type="ECO:0000256" key="7">
    <source>
        <dbReference type="ARBA" id="ARBA00023158"/>
    </source>
</evidence>
<evidence type="ECO:0000313" key="13">
    <source>
        <dbReference type="Proteomes" id="UP000193411"/>
    </source>
</evidence>
<feature type="region of interest" description="Disordered" evidence="9">
    <location>
        <begin position="118"/>
        <end position="222"/>
    </location>
</feature>
<feature type="compositionally biased region" description="Low complexity" evidence="9">
    <location>
        <begin position="8"/>
        <end position="23"/>
    </location>
</feature>
<evidence type="ECO:0000256" key="5">
    <source>
        <dbReference type="ARBA" id="ARBA00022695"/>
    </source>
</evidence>
<evidence type="ECO:0000256" key="8">
    <source>
        <dbReference type="ARBA" id="ARBA00048744"/>
    </source>
</evidence>
<evidence type="ECO:0000256" key="3">
    <source>
        <dbReference type="ARBA" id="ARBA00022484"/>
    </source>
</evidence>
<dbReference type="GO" id="GO:0031380">
    <property type="term" value="C:nuclear RNA-directed RNA polymerase complex"/>
    <property type="evidence" value="ECO:0007669"/>
    <property type="project" value="TreeGrafter"/>
</dbReference>
<comment type="catalytic activity">
    <reaction evidence="8">
        <text>RNA(n) + a ribonucleoside 5'-triphosphate = RNA(n+1) + diphosphate</text>
        <dbReference type="Rhea" id="RHEA:21248"/>
        <dbReference type="Rhea" id="RHEA-COMP:14527"/>
        <dbReference type="Rhea" id="RHEA-COMP:17342"/>
        <dbReference type="ChEBI" id="CHEBI:33019"/>
        <dbReference type="ChEBI" id="CHEBI:61557"/>
        <dbReference type="ChEBI" id="CHEBI:140395"/>
        <dbReference type="EC" id="2.7.7.48"/>
    </reaction>
</comment>
<evidence type="ECO:0000259" key="11">
    <source>
        <dbReference type="Pfam" id="PF26253"/>
    </source>
</evidence>
<evidence type="ECO:0000313" key="12">
    <source>
        <dbReference type="EMBL" id="ORZ32826.1"/>
    </source>
</evidence>
<evidence type="ECO:0000256" key="4">
    <source>
        <dbReference type="ARBA" id="ARBA00022679"/>
    </source>
</evidence>
<feature type="domain" description="RDRP core" evidence="10">
    <location>
        <begin position="885"/>
        <end position="1436"/>
    </location>
</feature>
<feature type="region of interest" description="Disordered" evidence="9">
    <location>
        <begin position="663"/>
        <end position="691"/>
    </location>
</feature>
<dbReference type="PANTHER" id="PTHR23079:SF55">
    <property type="entry name" value="RNA-DIRECTED RNA POLYMERASE"/>
    <property type="match status" value="1"/>
</dbReference>
<dbReference type="GO" id="GO:0003968">
    <property type="term" value="F:RNA-directed RNA polymerase activity"/>
    <property type="evidence" value="ECO:0007669"/>
    <property type="project" value="UniProtKB-KW"/>
</dbReference>
<dbReference type="InterPro" id="IPR007855">
    <property type="entry name" value="RDRP"/>
</dbReference>
<keyword evidence="5" id="KW-0548">Nucleotidyltransferase</keyword>
<dbReference type="GO" id="GO:0003723">
    <property type="term" value="F:RNA binding"/>
    <property type="evidence" value="ECO:0007669"/>
    <property type="project" value="UniProtKB-KW"/>
</dbReference>
<dbReference type="OrthoDB" id="6513042at2759"/>
<feature type="region of interest" description="Disordered" evidence="9">
    <location>
        <begin position="1"/>
        <end position="85"/>
    </location>
</feature>
<evidence type="ECO:0000256" key="6">
    <source>
        <dbReference type="ARBA" id="ARBA00022884"/>
    </source>
</evidence>
<dbReference type="Proteomes" id="UP000193411">
    <property type="component" value="Unassembled WGS sequence"/>
</dbReference>
<feature type="compositionally biased region" description="Basic and acidic residues" evidence="9">
    <location>
        <begin position="555"/>
        <end position="571"/>
    </location>
</feature>
<sequence>MTSPPSPVLAAASASASPADAPLPASPNPKRVDSKTDLHAGNITNNHDDDAMQPTTDGTAAQSDDNAHVETWSQGDTPVADNGAEIGVDGSTEEVVNQDGIITSESPVLVDGNNALMDENDLTEASSSPDLVNMDGDSTQAAEQPVNNVNGAQDTQPADIEPTEQDESKSEPEPEVYIHGAIPKDEDYVPAPRDALPTISAGDIDSLANTGGRAAHPFGDDDDDDLFGASTRNEPDTSKFAALAGDLFRRLDEILRDAQLIDELEMALAASPAALELKPEEQYRVVKVLGVPYSARPDDLGHFFESKLPPGSIVEVSMQMRPHKDAGDSPQDAGGKGNGSFYGNDGSRHGYRNRRGGPGGAMRGARDGGGLAVAHGPKTLPGSAVPQYPTLVAQQPQVRVRHGGWAYITLARAECMEMLLSLSLEDLRFQGRTLRVSEGFIKSVNYGSYRHHRSTFSARLHGMRLGLPPQSGIQTVTALPGSSYVTQDRAMFFINGTKDHRQVAVSFKKGQYRAEFSLRSMYRPVLFTGKSVDGRKLGEPVLRIHLRAPALIFADRDSPFPGDEKEAEQPKQKRASSPDADIPATNGHIAPQPVAPQGPIEVDKEELTELMMRIRDLHLNGQDTTALRAQAREMLQLYKKQEQQRLAAVTGPHARPLPMTKTAAAAPENTNQKQGEENEDDEDDAGETPQTEWYVWTEKGKFREVETTVKYERSPDPSGDKDGAFGRCTVMDLYLGPDTDQGALMEVLRRVSRPPTVVHAGIPELRTGLVEPGKLNDWADGYADCFKDLPWNVNYLLHGLLANRNIWFTCQEDAQQVADLVKENLELAALALEHQLSLPPPPQNSVAKLVNYIKSVYEHGDLVDPIPVPSSVPDIDRIATRGIIITPLRIVPQPPEADSGNRVLRTHADHADRFIRVTLADETMGTFKSASNSARLIAARVRPTLHSHVIVGGRRFVFLAYGNSQLREGSCWFYDEDPRPDDEEPCPTADDIRASIGDLSEIKIPGKFAARLGQAFSSTRPTVEVPAQMMGEIEDIERNGYCFSDGVGRISAKLASIMADQLHLLKIPSAYQVRIGGCKGMVTVDPRIGKRDKQLVVRPSMTKFPGWAHRVLEVCSVAYSYPCFLNRQVIMILITLGVKEETIMDYMKDMMDSLSKIMDDEIVAVELMRNYGMFQPAVPMLDAGFRITEDRHLHGLVKSLRDRMLLDLKYRARIFVPDGLYLVGVLDEWDVLEEDEVWFASSIRDPIPPGTKLLIGRSPCLHPGDLRVVTMARRDHDELAHLRDVVVFSQRGSRPLPNMLAGGDLDGDNFLVIWDERLLPPNQVPPMDYTPPGLPKEYKDGVSVANIIDFFVDFMVQEQVGLIANAHVAWADRLGSANTPECLELAYQHSVAVDFAKTGIPPSYNSSMAPPAYPDFLQTETRAMYESESVLGHIYRWACQVIDETEADKSLPDVLHSSDDNGYDPRIPAYVPDHNEYMEDALRLMFEYSGEMLKAAVQYEVLNEAELVTGFVRRDNKKNSRRRDRGRSGAEGPRAVAVIMHRFREEFWAEFDLDEEDIDGRQREERREDMWRDPSVLAKAAAWYKAAYHEVPKLVKEGANNPEQDGGDNSNIKFKSFLSFAWLVAEPVCFIKRVLEHQDAGNAPAGAAGAVVPNGKGY</sequence>
<feature type="region of interest" description="Disordered" evidence="9">
    <location>
        <begin position="555"/>
        <end position="598"/>
    </location>
</feature>
<dbReference type="STRING" id="765915.A0A1Y2HE32"/>
<comment type="caution">
    <text evidence="12">The sequence shown here is derived from an EMBL/GenBank/DDBJ whole genome shotgun (WGS) entry which is preliminary data.</text>
</comment>